<reference evidence="1" key="1">
    <citation type="submission" date="2022-03" db="EMBL/GenBank/DDBJ databases">
        <authorList>
            <person name="Lindestad O."/>
        </authorList>
    </citation>
    <scope>NUCLEOTIDE SEQUENCE</scope>
</reference>
<accession>A0A8S4RT93</accession>
<dbReference type="AlphaFoldDB" id="A0A8S4RT93"/>
<evidence type="ECO:0000313" key="1">
    <source>
        <dbReference type="EMBL" id="CAH2241097.1"/>
    </source>
</evidence>
<comment type="caution">
    <text evidence="1">The sequence shown here is derived from an EMBL/GenBank/DDBJ whole genome shotgun (WGS) entry which is preliminary data.</text>
</comment>
<organism evidence="1 2">
    <name type="scientific">Pararge aegeria aegeria</name>
    <dbReference type="NCBI Taxonomy" id="348720"/>
    <lineage>
        <taxon>Eukaryota</taxon>
        <taxon>Metazoa</taxon>
        <taxon>Ecdysozoa</taxon>
        <taxon>Arthropoda</taxon>
        <taxon>Hexapoda</taxon>
        <taxon>Insecta</taxon>
        <taxon>Pterygota</taxon>
        <taxon>Neoptera</taxon>
        <taxon>Endopterygota</taxon>
        <taxon>Lepidoptera</taxon>
        <taxon>Glossata</taxon>
        <taxon>Ditrysia</taxon>
        <taxon>Papilionoidea</taxon>
        <taxon>Nymphalidae</taxon>
        <taxon>Satyrinae</taxon>
        <taxon>Satyrini</taxon>
        <taxon>Parargina</taxon>
        <taxon>Pararge</taxon>
    </lineage>
</organism>
<name>A0A8S4RT93_9NEOP</name>
<dbReference type="EMBL" id="CAKXAJ010025571">
    <property type="protein sequence ID" value="CAH2241097.1"/>
    <property type="molecule type" value="Genomic_DNA"/>
</dbReference>
<dbReference type="Proteomes" id="UP000838756">
    <property type="component" value="Unassembled WGS sequence"/>
</dbReference>
<protein>
    <submittedName>
        <fullName evidence="1">G19839 protein</fullName>
    </submittedName>
</protein>
<evidence type="ECO:0000313" key="2">
    <source>
        <dbReference type="Proteomes" id="UP000838756"/>
    </source>
</evidence>
<proteinExistence type="predicted"/>
<sequence>MARSTSCNMPPCAHQFEAYVISLMCMQLHWQPRPTDREYSTATMLLSGRNNSTSPGELCHKKLYYYSDLEDGDLVTTFYKSH</sequence>
<gene>
    <name evidence="1" type="primary">g19839</name>
    <name evidence="1" type="ORF">PAEG_LOCUS17561</name>
</gene>
<keyword evidence="2" id="KW-1185">Reference proteome</keyword>